<name>F4X4H0_ACREC</name>
<dbReference type="AlphaFoldDB" id="F4X4H0"/>
<organism evidence="2">
    <name type="scientific">Acromyrmex echinatior</name>
    <name type="common">Panamanian leafcutter ant</name>
    <name type="synonym">Acromyrmex octospinosus echinatior</name>
    <dbReference type="NCBI Taxonomy" id="103372"/>
    <lineage>
        <taxon>Eukaryota</taxon>
        <taxon>Metazoa</taxon>
        <taxon>Ecdysozoa</taxon>
        <taxon>Arthropoda</taxon>
        <taxon>Hexapoda</taxon>
        <taxon>Insecta</taxon>
        <taxon>Pterygota</taxon>
        <taxon>Neoptera</taxon>
        <taxon>Endopterygota</taxon>
        <taxon>Hymenoptera</taxon>
        <taxon>Apocrita</taxon>
        <taxon>Aculeata</taxon>
        <taxon>Formicoidea</taxon>
        <taxon>Formicidae</taxon>
        <taxon>Myrmicinae</taxon>
        <taxon>Acromyrmex</taxon>
    </lineage>
</organism>
<proteinExistence type="predicted"/>
<reference evidence="1" key="1">
    <citation type="submission" date="2011-02" db="EMBL/GenBank/DDBJ databases">
        <title>The genome of the leaf-cutting ant Acromyrmex echinatior suggests key adaptations to social evolution and fungus farming.</title>
        <authorList>
            <person name="Nygaard S."/>
            <person name="Zhang G."/>
        </authorList>
    </citation>
    <scope>NUCLEOTIDE SEQUENCE</scope>
</reference>
<evidence type="ECO:0000313" key="1">
    <source>
        <dbReference type="EMBL" id="EGI58650.1"/>
    </source>
</evidence>
<keyword evidence="2" id="KW-1185">Reference proteome</keyword>
<dbReference type="InParanoid" id="F4X4H0"/>
<evidence type="ECO:0000313" key="2">
    <source>
        <dbReference type="Proteomes" id="UP000007755"/>
    </source>
</evidence>
<protein>
    <submittedName>
        <fullName evidence="1">Uncharacterized protein</fullName>
    </submittedName>
</protein>
<dbReference type="EMBL" id="GL888645">
    <property type="protein sequence ID" value="EGI58650.1"/>
    <property type="molecule type" value="Genomic_DNA"/>
</dbReference>
<sequence>MLRTISKDDLGRFRCIALLVDHSAIDFKSVFKAEQIVKASNGIRVREWNEGALERTARVDEKRGKGLYMRTCFVKFVRNKQINERAGLERPHNLSLTKRNQDIEEGTVGACVRRDAEAQQKSGECT</sequence>
<gene>
    <name evidence="1" type="ORF">G5I_13231</name>
</gene>
<accession>F4X4H0</accession>
<dbReference type="Proteomes" id="UP000007755">
    <property type="component" value="Unassembled WGS sequence"/>
</dbReference>